<dbReference type="SUPFAM" id="SSF53613">
    <property type="entry name" value="Ribokinase-like"/>
    <property type="match status" value="1"/>
</dbReference>
<dbReference type="PRINTS" id="PR00990">
    <property type="entry name" value="RIBOKINASE"/>
</dbReference>
<dbReference type="GO" id="GO:0004747">
    <property type="term" value="F:ribokinase activity"/>
    <property type="evidence" value="ECO:0007669"/>
    <property type="project" value="InterPro"/>
</dbReference>
<keyword evidence="4 10" id="KW-0418">Kinase</keyword>
<dbReference type="EMBL" id="FNGI01000001">
    <property type="protein sequence ID" value="SDK98480.1"/>
    <property type="molecule type" value="Genomic_DNA"/>
</dbReference>
<dbReference type="Proteomes" id="UP000198654">
    <property type="component" value="Unassembled WGS sequence"/>
</dbReference>
<accession>A0A1G9GCW6</accession>
<keyword evidence="6" id="KW-0460">Magnesium</keyword>
<evidence type="ECO:0000256" key="7">
    <source>
        <dbReference type="ARBA" id="ARBA00022958"/>
    </source>
</evidence>
<dbReference type="InterPro" id="IPR011877">
    <property type="entry name" value="Ribokinase"/>
</dbReference>
<gene>
    <name evidence="10" type="ORF">SAMN05661010_00667</name>
</gene>
<dbReference type="RefSeq" id="WP_089725441.1">
    <property type="nucleotide sequence ID" value="NZ_FNGI01000001.1"/>
</dbReference>
<dbReference type="STRING" id="119000.SAMN05661010_00667"/>
<keyword evidence="8" id="KW-0119">Carbohydrate metabolism</keyword>
<dbReference type="GO" id="GO:0046872">
    <property type="term" value="F:metal ion binding"/>
    <property type="evidence" value="ECO:0007669"/>
    <property type="project" value="UniProtKB-KW"/>
</dbReference>
<dbReference type="InterPro" id="IPR002139">
    <property type="entry name" value="Ribo/fructo_kinase"/>
</dbReference>
<evidence type="ECO:0000256" key="6">
    <source>
        <dbReference type="ARBA" id="ARBA00022842"/>
    </source>
</evidence>
<keyword evidence="7" id="KW-0630">Potassium</keyword>
<protein>
    <submittedName>
        <fullName evidence="10">Ribokinase</fullName>
    </submittedName>
</protein>
<evidence type="ECO:0000256" key="5">
    <source>
        <dbReference type="ARBA" id="ARBA00022840"/>
    </source>
</evidence>
<keyword evidence="11" id="KW-1185">Reference proteome</keyword>
<dbReference type="PANTHER" id="PTHR10584">
    <property type="entry name" value="SUGAR KINASE"/>
    <property type="match status" value="1"/>
</dbReference>
<evidence type="ECO:0000256" key="4">
    <source>
        <dbReference type="ARBA" id="ARBA00022777"/>
    </source>
</evidence>
<evidence type="ECO:0000256" key="1">
    <source>
        <dbReference type="ARBA" id="ARBA00022679"/>
    </source>
</evidence>
<dbReference type="OrthoDB" id="9775849at2"/>
<feature type="domain" description="Carbohydrate kinase PfkB" evidence="9">
    <location>
        <begin position="5"/>
        <end position="286"/>
    </location>
</feature>
<keyword evidence="2" id="KW-0479">Metal-binding</keyword>
<evidence type="ECO:0000313" key="10">
    <source>
        <dbReference type="EMBL" id="SDK98480.1"/>
    </source>
</evidence>
<dbReference type="InterPro" id="IPR011611">
    <property type="entry name" value="PfkB_dom"/>
</dbReference>
<evidence type="ECO:0000256" key="2">
    <source>
        <dbReference type="ARBA" id="ARBA00022723"/>
    </source>
</evidence>
<sequence>MLYNYGSINIDHVYRVPHLVRPGETLSSHGYRQVLGGKGANQSLAIARAGGEVTHWGRLSQRDRWVIEALSTAGVNTAHIELTAEASGHALIQVDDHGENAIILHPGANHGFTDAQQDALMTSVKSGDWLLLQNECNALGKLMVRAAEHGMNIAFNPAPMAANVLRLPLEHCRLLFLNRGEAAMLVDQGEQAPTDALLDALGQRLPSVEVVLTLGRNGVCYQHGDTRLHLLAHPVEAVDTTAAGDTFIGYFMAARQHTDDTVAALRLASSAAALCVQHEGAAPSIPVISEVHDAAREWPELELHDQ</sequence>
<reference evidence="10 11" key="1">
    <citation type="submission" date="2016-10" db="EMBL/GenBank/DDBJ databases">
        <authorList>
            <person name="de Groot N.N."/>
        </authorList>
    </citation>
    <scope>NUCLEOTIDE SEQUENCE [LARGE SCALE GENOMIC DNA]</scope>
    <source>
        <strain evidence="10 11">DSM 14789</strain>
    </source>
</reference>
<name>A0A1G9GCW6_9GAMM</name>
<dbReference type="GO" id="GO:0005524">
    <property type="term" value="F:ATP binding"/>
    <property type="evidence" value="ECO:0007669"/>
    <property type="project" value="UniProtKB-KW"/>
</dbReference>
<dbReference type="CDD" id="cd01174">
    <property type="entry name" value="ribokinase"/>
    <property type="match status" value="1"/>
</dbReference>
<dbReference type="PANTHER" id="PTHR10584:SF166">
    <property type="entry name" value="RIBOKINASE"/>
    <property type="match status" value="1"/>
</dbReference>
<keyword evidence="5" id="KW-0067">ATP-binding</keyword>
<dbReference type="Gene3D" id="3.40.1190.20">
    <property type="match status" value="1"/>
</dbReference>
<organism evidence="10 11">
    <name type="scientific">Modicisalibacter muralis</name>
    <dbReference type="NCBI Taxonomy" id="119000"/>
    <lineage>
        <taxon>Bacteria</taxon>
        <taxon>Pseudomonadati</taxon>
        <taxon>Pseudomonadota</taxon>
        <taxon>Gammaproteobacteria</taxon>
        <taxon>Oceanospirillales</taxon>
        <taxon>Halomonadaceae</taxon>
        <taxon>Modicisalibacter</taxon>
    </lineage>
</organism>
<keyword evidence="1" id="KW-0808">Transferase</keyword>
<evidence type="ECO:0000256" key="8">
    <source>
        <dbReference type="ARBA" id="ARBA00023277"/>
    </source>
</evidence>
<dbReference type="GO" id="GO:0006014">
    <property type="term" value="P:D-ribose metabolic process"/>
    <property type="evidence" value="ECO:0007669"/>
    <property type="project" value="InterPro"/>
</dbReference>
<evidence type="ECO:0000259" key="9">
    <source>
        <dbReference type="Pfam" id="PF00294"/>
    </source>
</evidence>
<proteinExistence type="predicted"/>
<keyword evidence="3" id="KW-0547">Nucleotide-binding</keyword>
<dbReference type="Pfam" id="PF00294">
    <property type="entry name" value="PfkB"/>
    <property type="match status" value="1"/>
</dbReference>
<dbReference type="InterPro" id="IPR029056">
    <property type="entry name" value="Ribokinase-like"/>
</dbReference>
<evidence type="ECO:0000313" key="11">
    <source>
        <dbReference type="Proteomes" id="UP000198654"/>
    </source>
</evidence>
<dbReference type="AlphaFoldDB" id="A0A1G9GCW6"/>
<evidence type="ECO:0000256" key="3">
    <source>
        <dbReference type="ARBA" id="ARBA00022741"/>
    </source>
</evidence>